<proteinExistence type="predicted"/>
<organism evidence="1 2">
    <name type="scientific">Avena sativa</name>
    <name type="common">Oat</name>
    <dbReference type="NCBI Taxonomy" id="4498"/>
    <lineage>
        <taxon>Eukaryota</taxon>
        <taxon>Viridiplantae</taxon>
        <taxon>Streptophyta</taxon>
        <taxon>Embryophyta</taxon>
        <taxon>Tracheophyta</taxon>
        <taxon>Spermatophyta</taxon>
        <taxon>Magnoliopsida</taxon>
        <taxon>Liliopsida</taxon>
        <taxon>Poales</taxon>
        <taxon>Poaceae</taxon>
        <taxon>BOP clade</taxon>
        <taxon>Pooideae</taxon>
        <taxon>Poodae</taxon>
        <taxon>Poeae</taxon>
        <taxon>Poeae Chloroplast Group 1 (Aveneae type)</taxon>
        <taxon>Aveninae</taxon>
        <taxon>Avena</taxon>
    </lineage>
</organism>
<accession>A0ACD5U413</accession>
<evidence type="ECO:0000313" key="1">
    <source>
        <dbReference type="EnsemblPlants" id="AVESA.00010b.r2.1DG0171950.1.CDS.1"/>
    </source>
</evidence>
<name>A0ACD5U413_AVESA</name>
<dbReference type="EnsemblPlants" id="AVESA.00010b.r2.1DG0171950.1">
    <property type="protein sequence ID" value="AVESA.00010b.r2.1DG0171950.1.CDS.1"/>
    <property type="gene ID" value="AVESA.00010b.r2.1DG0171950"/>
</dbReference>
<dbReference type="Proteomes" id="UP001732700">
    <property type="component" value="Chromosome 1D"/>
</dbReference>
<keyword evidence="2" id="KW-1185">Reference proteome</keyword>
<reference evidence="1" key="2">
    <citation type="submission" date="2025-09" db="UniProtKB">
        <authorList>
            <consortium name="EnsemblPlants"/>
        </authorList>
    </citation>
    <scope>IDENTIFICATION</scope>
</reference>
<reference evidence="1" key="1">
    <citation type="submission" date="2021-05" db="EMBL/GenBank/DDBJ databases">
        <authorList>
            <person name="Scholz U."/>
            <person name="Mascher M."/>
            <person name="Fiebig A."/>
        </authorList>
    </citation>
    <scope>NUCLEOTIDE SEQUENCE [LARGE SCALE GENOMIC DNA]</scope>
</reference>
<evidence type="ECO:0000313" key="2">
    <source>
        <dbReference type="Proteomes" id="UP001732700"/>
    </source>
</evidence>
<protein>
    <submittedName>
        <fullName evidence="1">Uncharacterized protein</fullName>
    </submittedName>
</protein>
<sequence length="783" mass="88574">MEVLVLLTPVVYLFVATLGSQRRRSTNWFIQKGLLVAHTLSFPLGAYTLGSMQAHSTVESRMYPLWAVSLFILHACADTSYRLDDIKQVTRSHYRYLLYYANGWLLLTNFSAPEASSVYLLVFTLYLIACHKLGLLQAPCVLSSSSWNLNKMVADYMYNEHTRGKFVPATMEGCHYLVDWPLNKSKLDAPSYAAQLTGHVDQVIDIEKIWLCNNQSIDKELKDTCLSFSLFHLLRRRFFGFTCGESKERAHDFVFEGLLLENEKGDTDYNRIFRVIDTELAFMYDFFFTKSAVIYYGSRAATVFSLLSVSFLSLTVWTVRSQGGKEMTDADTVISLFVLASAASLELLQLLLYWTSIWSRVSFVCQSLREQARWNTMGCFCCYIFIRLNELLAKIGIHCAPNEHYWQHKLGQYSLLDFKPTYCDKLTGYFDAPPTPGHRLGIFLFQQTNMYLFDKKQTNMYLRRLRGKHGKSVEVPAQVKKALVCSLKRTNGELKNGKSSLVSNGAGHLSWACAREVRSASDTSCIIMTWHIATWYCEMGTTRYGRSCPDEGAQLKIHLGVATKLSKYCAYLVVHAPKLLPGHHYDTSRMFDAVAVEANRYLLPSMRRSAKYEALRNYGLEESEATIFQSGAKLGKQLEEIQDVTRRWKVLADFWSEMMLYVTPSDDVNEHIEQLTRGGELITHLWALLSHAGILQRDQPGIIPSTRDPHAESTSSSHQEIEQGSGRHEGATTSLADHFAATSPAHHLADNPQMGGVTLQDVLQADSRLPPQVPGAAGNLYSR</sequence>